<proteinExistence type="predicted"/>
<accession>A0A6J7WJG9</accession>
<name>A0A6J7WJG9_9CAUD</name>
<protein>
    <submittedName>
        <fullName evidence="1">Uncharacterized protein</fullName>
    </submittedName>
</protein>
<evidence type="ECO:0000313" key="1">
    <source>
        <dbReference type="EMBL" id="CAB5212830.1"/>
    </source>
</evidence>
<reference evidence="1" key="1">
    <citation type="submission" date="2020-05" db="EMBL/GenBank/DDBJ databases">
        <authorList>
            <person name="Chiriac C."/>
            <person name="Salcher M."/>
            <person name="Ghai R."/>
            <person name="Kavagutti S V."/>
        </authorList>
    </citation>
    <scope>NUCLEOTIDE SEQUENCE</scope>
</reference>
<dbReference type="EMBL" id="LR798233">
    <property type="protein sequence ID" value="CAB5212830.1"/>
    <property type="molecule type" value="Genomic_DNA"/>
</dbReference>
<gene>
    <name evidence="1" type="ORF">UFOVP191_28</name>
</gene>
<sequence length="55" mass="6827">MRYAQRFDNRIVLNRGIVFKNHSRDNMRFRACHIFLISNKTLQRVIGFVWERLCW</sequence>
<organism evidence="1">
    <name type="scientific">uncultured Caudovirales phage</name>
    <dbReference type="NCBI Taxonomy" id="2100421"/>
    <lineage>
        <taxon>Viruses</taxon>
        <taxon>Duplodnaviria</taxon>
        <taxon>Heunggongvirae</taxon>
        <taxon>Uroviricota</taxon>
        <taxon>Caudoviricetes</taxon>
        <taxon>Peduoviridae</taxon>
        <taxon>Maltschvirus</taxon>
        <taxon>Maltschvirus maltsch</taxon>
    </lineage>
</organism>